<accession>A0ABR9J9P9</accession>
<keyword evidence="3" id="KW-1185">Reference proteome</keyword>
<comment type="caution">
    <text evidence="2">The sequence shown here is derived from an EMBL/GenBank/DDBJ whole genome shotgun (WGS) entry which is preliminary data.</text>
</comment>
<sequence>MDETATPSTFTTHSGSTSRITPDAQRSTSEAGSTAPVTGSEHQQYDQMAKAAAAGLMAHQHVDSAMVEISGTPDDLVFHLHCTIIQDVDPSAVMELVSEGIIPNVERMLGEAFVSRDLKFSFAPEA</sequence>
<organism evidence="2 3">
    <name type="scientific">Nesterenkonia halotolerans</name>
    <dbReference type="NCBI Taxonomy" id="225325"/>
    <lineage>
        <taxon>Bacteria</taxon>
        <taxon>Bacillati</taxon>
        <taxon>Actinomycetota</taxon>
        <taxon>Actinomycetes</taxon>
        <taxon>Micrococcales</taxon>
        <taxon>Micrococcaceae</taxon>
        <taxon>Nesterenkonia</taxon>
    </lineage>
</organism>
<dbReference type="RefSeq" id="WP_192592522.1">
    <property type="nucleotide sequence ID" value="NZ_JADBEE010000002.1"/>
</dbReference>
<evidence type="ECO:0000313" key="3">
    <source>
        <dbReference type="Proteomes" id="UP000636579"/>
    </source>
</evidence>
<protein>
    <recommendedName>
        <fullName evidence="4">Asp23/Gls24 family envelope stress response protein</fullName>
    </recommendedName>
</protein>
<reference evidence="2 3" key="1">
    <citation type="submission" date="2020-10" db="EMBL/GenBank/DDBJ databases">
        <title>Sequencing the genomes of 1000 actinobacteria strains.</title>
        <authorList>
            <person name="Klenk H.-P."/>
        </authorList>
    </citation>
    <scope>NUCLEOTIDE SEQUENCE [LARGE SCALE GENOMIC DNA]</scope>
    <source>
        <strain evidence="2 3">DSM 15474</strain>
    </source>
</reference>
<proteinExistence type="predicted"/>
<evidence type="ECO:0000256" key="1">
    <source>
        <dbReference type="SAM" id="MobiDB-lite"/>
    </source>
</evidence>
<evidence type="ECO:0008006" key="4">
    <source>
        <dbReference type="Google" id="ProtNLM"/>
    </source>
</evidence>
<dbReference type="EMBL" id="JADBEE010000002">
    <property type="protein sequence ID" value="MBE1515724.1"/>
    <property type="molecule type" value="Genomic_DNA"/>
</dbReference>
<name>A0ABR9J9P9_9MICC</name>
<evidence type="ECO:0000313" key="2">
    <source>
        <dbReference type="EMBL" id="MBE1515724.1"/>
    </source>
</evidence>
<feature type="region of interest" description="Disordered" evidence="1">
    <location>
        <begin position="1"/>
        <end position="46"/>
    </location>
</feature>
<gene>
    <name evidence="2" type="ORF">H4W26_002516</name>
</gene>
<dbReference type="Proteomes" id="UP000636579">
    <property type="component" value="Unassembled WGS sequence"/>
</dbReference>